<dbReference type="Pfam" id="PF01522">
    <property type="entry name" value="Polysacc_deac_1"/>
    <property type="match status" value="1"/>
</dbReference>
<keyword evidence="10" id="KW-1185">Reference proteome</keyword>
<dbReference type="Proteomes" id="UP000431533">
    <property type="component" value="Unassembled WGS sequence"/>
</dbReference>
<accession>A0A8H8R6B4</accession>
<dbReference type="CDD" id="cd10917">
    <property type="entry name" value="CE4_NodB_like_6s_7s"/>
    <property type="match status" value="1"/>
</dbReference>
<name>A0A8H8R6B4_9HELO</name>
<feature type="domain" description="NodB homology" evidence="8">
    <location>
        <begin position="401"/>
        <end position="464"/>
    </location>
</feature>
<keyword evidence="9" id="KW-0624">Polysaccharide degradation</keyword>
<keyword evidence="5" id="KW-0119">Carbohydrate metabolism</keyword>
<dbReference type="InterPro" id="IPR002509">
    <property type="entry name" value="NODB_dom"/>
</dbReference>
<dbReference type="PANTHER" id="PTHR46471:SF6">
    <property type="entry name" value="GLYCOSYL HYDROLASE"/>
    <property type="match status" value="1"/>
</dbReference>
<evidence type="ECO:0000256" key="4">
    <source>
        <dbReference type="ARBA" id="ARBA00022801"/>
    </source>
</evidence>
<evidence type="ECO:0000256" key="6">
    <source>
        <dbReference type="ARBA" id="ARBA00023285"/>
    </source>
</evidence>
<dbReference type="Gene3D" id="3.20.20.370">
    <property type="entry name" value="Glycoside hydrolase/deacetylase"/>
    <property type="match status" value="1"/>
</dbReference>
<keyword evidence="9" id="KW-0326">Glycosidase</keyword>
<dbReference type="GeneID" id="41983088"/>
<evidence type="ECO:0000256" key="1">
    <source>
        <dbReference type="ARBA" id="ARBA00001941"/>
    </source>
</evidence>
<evidence type="ECO:0000256" key="2">
    <source>
        <dbReference type="ARBA" id="ARBA00022723"/>
    </source>
</evidence>
<evidence type="ECO:0000256" key="7">
    <source>
        <dbReference type="SAM" id="SignalP"/>
    </source>
</evidence>
<dbReference type="InterPro" id="IPR011330">
    <property type="entry name" value="Glyco_hydro/deAcase_b/a-brl"/>
</dbReference>
<keyword evidence="6" id="KW-0170">Cobalt</keyword>
<keyword evidence="9" id="KW-0858">Xylan degradation</keyword>
<reference evidence="9 10" key="1">
    <citation type="submission" date="2018-05" db="EMBL/GenBank/DDBJ databases">
        <title>Genome sequencing and assembly of the regulated plant pathogen Lachnellula willkommii and related sister species for the development of diagnostic species identification markers.</title>
        <authorList>
            <person name="Giroux E."/>
            <person name="Bilodeau G."/>
        </authorList>
    </citation>
    <scope>NUCLEOTIDE SEQUENCE [LARGE SCALE GENOMIC DNA]</scope>
    <source>
        <strain evidence="9 10">CBS 185.66</strain>
    </source>
</reference>
<dbReference type="PANTHER" id="PTHR46471">
    <property type="entry name" value="CHITIN DEACETYLASE"/>
    <property type="match status" value="1"/>
</dbReference>
<feature type="signal peptide" evidence="7">
    <location>
        <begin position="1"/>
        <end position="20"/>
    </location>
</feature>
<evidence type="ECO:0000259" key="8">
    <source>
        <dbReference type="Pfam" id="PF01522"/>
    </source>
</evidence>
<keyword evidence="3 7" id="KW-0732">Signal</keyword>
<sequence>MKAFLSALFLSVSAIAVSSTIPPSLTDGRCANLLVDDFASQSRLIFLFYNAMLQPSSDDGTMAPITGRADTATSVIVSNNHLTLTSAEDGTSYWYTMLGCTRATDMYGGIGITIKAPKGTTMTIELQTSKTCSSGNPTLHDLDSTALGWVFDGTEQDYSIPFSTFQGLDTDHLLSLLLSGISKPITLGPIAFYCGLSGTEYPVPSTIPFLEPTSTIPATIGPSAFVIDTFGNGNSNNLGFYYGGDDAATYKLSKGRMTINMKGNSDLSWYTQVSDSCSDFTTNNDGYLHIAYSGSNAFTIAMQQHNPTCDPNKNPWPYTWDSVEAVRYSNSDKTDLYVPISHFEIDYTKTIGFALKDFYTSIPTLISKIEIIQTVPNGFLVPTKLSTAPLIFACTRPNSFAAGHQIAYHSYTHPPMEGLPSLAAIDWELNNDISAVSQTLGITSKYFRPPFGTEGARVRQRLAALIPGAKFSEWSVDVQDWLWAESTTPENQIKSFQSDVDKGGNLVVMYLPQFIDIARKTGKQLMRVDQCMEDPDAPPL</sequence>
<evidence type="ECO:0000313" key="9">
    <source>
        <dbReference type="EMBL" id="TVY29249.1"/>
    </source>
</evidence>
<dbReference type="OrthoDB" id="2128708at2759"/>
<comment type="cofactor">
    <cofactor evidence="1">
        <name>Co(2+)</name>
        <dbReference type="ChEBI" id="CHEBI:48828"/>
    </cofactor>
</comment>
<protein>
    <submittedName>
        <fullName evidence="9">Bifunctional xylanase/deacetylase</fullName>
    </submittedName>
</protein>
<evidence type="ECO:0000256" key="5">
    <source>
        <dbReference type="ARBA" id="ARBA00023277"/>
    </source>
</evidence>
<proteinExistence type="predicted"/>
<dbReference type="RefSeq" id="XP_031008037.1">
    <property type="nucleotide sequence ID" value="XM_031147864.1"/>
</dbReference>
<evidence type="ECO:0000313" key="10">
    <source>
        <dbReference type="Proteomes" id="UP000431533"/>
    </source>
</evidence>
<dbReference type="GO" id="GO:0016810">
    <property type="term" value="F:hydrolase activity, acting on carbon-nitrogen (but not peptide) bonds"/>
    <property type="evidence" value="ECO:0007669"/>
    <property type="project" value="InterPro"/>
</dbReference>
<evidence type="ECO:0000256" key="3">
    <source>
        <dbReference type="ARBA" id="ARBA00022729"/>
    </source>
</evidence>
<organism evidence="9 10">
    <name type="scientific">Lachnellula hyalina</name>
    <dbReference type="NCBI Taxonomy" id="1316788"/>
    <lineage>
        <taxon>Eukaryota</taxon>
        <taxon>Fungi</taxon>
        <taxon>Dikarya</taxon>
        <taxon>Ascomycota</taxon>
        <taxon>Pezizomycotina</taxon>
        <taxon>Leotiomycetes</taxon>
        <taxon>Helotiales</taxon>
        <taxon>Lachnaceae</taxon>
        <taxon>Lachnellula</taxon>
    </lineage>
</organism>
<dbReference type="SUPFAM" id="SSF88713">
    <property type="entry name" value="Glycoside hydrolase/deacetylase"/>
    <property type="match status" value="1"/>
</dbReference>
<dbReference type="AlphaFoldDB" id="A0A8H8R6B4"/>
<dbReference type="GO" id="GO:0045493">
    <property type="term" value="P:xylan catabolic process"/>
    <property type="evidence" value="ECO:0007669"/>
    <property type="project" value="UniProtKB-KW"/>
</dbReference>
<dbReference type="GO" id="GO:0046872">
    <property type="term" value="F:metal ion binding"/>
    <property type="evidence" value="ECO:0007669"/>
    <property type="project" value="UniProtKB-KW"/>
</dbReference>
<feature type="chain" id="PRO_5034288726" evidence="7">
    <location>
        <begin position="21"/>
        <end position="540"/>
    </location>
</feature>
<gene>
    <name evidence="9" type="primary">xynD</name>
    <name evidence="9" type="ORF">LHYA1_G002890</name>
</gene>
<keyword evidence="2" id="KW-0479">Metal-binding</keyword>
<comment type="caution">
    <text evidence="9">The sequence shown here is derived from an EMBL/GenBank/DDBJ whole genome shotgun (WGS) entry which is preliminary data.</text>
</comment>
<dbReference type="EMBL" id="QGMH01000020">
    <property type="protein sequence ID" value="TVY29249.1"/>
    <property type="molecule type" value="Genomic_DNA"/>
</dbReference>
<keyword evidence="4 9" id="KW-0378">Hydrolase</keyword>
<dbReference type="GO" id="GO:0016798">
    <property type="term" value="F:hydrolase activity, acting on glycosyl bonds"/>
    <property type="evidence" value="ECO:0007669"/>
    <property type="project" value="UniProtKB-KW"/>
</dbReference>